<dbReference type="PROSITE" id="PS51127">
    <property type="entry name" value="BIG1"/>
    <property type="match status" value="1"/>
</dbReference>
<dbReference type="Proteomes" id="UP000562492">
    <property type="component" value="Unassembled WGS sequence"/>
</dbReference>
<organism evidence="5 6">
    <name type="scientific">Comamonas odontotermitis</name>
    <dbReference type="NCBI Taxonomy" id="379895"/>
    <lineage>
        <taxon>Bacteria</taxon>
        <taxon>Pseudomonadati</taxon>
        <taxon>Pseudomonadota</taxon>
        <taxon>Betaproteobacteria</taxon>
        <taxon>Burkholderiales</taxon>
        <taxon>Comamonadaceae</taxon>
        <taxon>Comamonas</taxon>
    </lineage>
</organism>
<keyword evidence="3" id="KW-0732">Signal</keyword>
<feature type="domain" description="Big-1" evidence="4">
    <location>
        <begin position="631"/>
        <end position="730"/>
    </location>
</feature>
<dbReference type="Pfam" id="PF17517">
    <property type="entry name" value="IgGFc_binding"/>
    <property type="match status" value="1"/>
</dbReference>
<comment type="similarity">
    <text evidence="1">Belongs to the intimin/invasin family.</text>
</comment>
<accession>A0ABR6RAS2</accession>
<dbReference type="InterPro" id="IPR035234">
    <property type="entry name" value="IgGFc-bd_N"/>
</dbReference>
<dbReference type="Pfam" id="PF02369">
    <property type="entry name" value="Big_1"/>
    <property type="match status" value="1"/>
</dbReference>
<dbReference type="PANTHER" id="PTHR46534:SF1">
    <property type="entry name" value="IGGFC-BINDING PROTEIN N-TERMINAL DOMAIN-CONTAINING PROTEIN"/>
    <property type="match status" value="1"/>
</dbReference>
<evidence type="ECO:0000313" key="5">
    <source>
        <dbReference type="EMBL" id="MBB6576242.1"/>
    </source>
</evidence>
<dbReference type="InterPro" id="IPR008964">
    <property type="entry name" value="Invasin/intimin_cell_adhesion"/>
</dbReference>
<dbReference type="NCBIfam" id="TIGR04174">
    <property type="entry name" value="IPTL_CTERM"/>
    <property type="match status" value="1"/>
</dbReference>
<keyword evidence="2" id="KW-0812">Transmembrane</keyword>
<dbReference type="InterPro" id="IPR003344">
    <property type="entry name" value="Big_1_dom"/>
</dbReference>
<reference evidence="5 6" key="1">
    <citation type="submission" date="2020-08" db="EMBL/GenBank/DDBJ databases">
        <title>Functional genomics of gut bacteria from endangered species of beetles.</title>
        <authorList>
            <person name="Carlos-Shanley C."/>
        </authorList>
    </citation>
    <scope>NUCLEOTIDE SEQUENCE [LARGE SCALE GENOMIC DNA]</scope>
    <source>
        <strain evidence="5 6">S00124</strain>
    </source>
</reference>
<evidence type="ECO:0000256" key="1">
    <source>
        <dbReference type="ARBA" id="ARBA00010116"/>
    </source>
</evidence>
<keyword evidence="2" id="KW-0472">Membrane</keyword>
<dbReference type="EMBL" id="JACHKZ010000001">
    <property type="protein sequence ID" value="MBB6576242.1"/>
    <property type="molecule type" value="Genomic_DNA"/>
</dbReference>
<evidence type="ECO:0000256" key="3">
    <source>
        <dbReference type="SAM" id="SignalP"/>
    </source>
</evidence>
<dbReference type="InterPro" id="IPR013783">
    <property type="entry name" value="Ig-like_fold"/>
</dbReference>
<feature type="signal peptide" evidence="3">
    <location>
        <begin position="1"/>
        <end position="27"/>
    </location>
</feature>
<dbReference type="Pfam" id="PF18203">
    <property type="entry name" value="IPTL-CTERM"/>
    <property type="match status" value="1"/>
</dbReference>
<protein>
    <recommendedName>
        <fullName evidence="4">Big-1 domain-containing protein</fullName>
    </recommendedName>
</protein>
<dbReference type="PANTHER" id="PTHR46534">
    <property type="entry name" value="IGGFC_BINDING DOMAIN-CONTAINING PROTEIN"/>
    <property type="match status" value="1"/>
</dbReference>
<proteinExistence type="inferred from homology"/>
<gene>
    <name evidence="5" type="ORF">HNP33_000290</name>
</gene>
<comment type="caution">
    <text evidence="5">The sequence shown here is derived from an EMBL/GenBank/DDBJ whole genome shotgun (WGS) entry which is preliminary data.</text>
</comment>
<sequence length="768" mass="79890">MDVKRTLRKACSIGLAAVAIACAPAWAQNLTSKGTDFYATFTQNYDTTVQSLDLFISSAEAASGTIEFLETGTSQPFTTTPNQVLRIQAPPSSQLTTNMVIEKKGIHVSSDKEISLYGLNNQPYTTDAFLSLPTAALGNSYRVASYVPTPGYQSSTAIVATQDGSTITITPTAAVLANPANTPINITLNRGETYQILSANDLTGSSVTSNFPIAVLSGATCVNIPTSYTACDMLTEQMIPTTSWGTSFFMAPLASRSGGARYRILADQADTTITVNGVVVATIGAGAFHELNSTEALSIQTSKPTSVIQYANSKDFDPTNPTGDPFMMLVPPSGLYINDYTLATADADPASPRFTENYLGIVSPIDPATQQPVDVSLDGVLIPKADFLLSPQGDFFYVNKSVTPGSYHISSPVGVGVTIYGFTSYDSYGYVGGLGLAKISNIKEIKLSPAEDATRWVNEQYCITALVTDMADAPLDSVKVDVTLSGANPQLSSIFTNTSGTAPFCYTSSTAGTDTLVLSAGGKSATSKVKWLQSASDATLTLTPATASNPINTQQCFVATLVDAASQPLANMAIAFDVAGVNPQQSSATTNAAGEAQLCYGGANAGNDTVSATSGPLKQTSTATWTVTPLSQTLSLSPLALTSPVNITQCFTATLTDTNNQPVPNQAVTLAVSGVNTQSSTFTTDSAGAAKLCYTSAVAGVDTITATADSEIKSASAKALQVRTATMTWQAGGAAQPAPVPALHPAALVLLTSLVGGFAWRQRRRAAR</sequence>
<feature type="transmembrane region" description="Helical" evidence="2">
    <location>
        <begin position="742"/>
        <end position="760"/>
    </location>
</feature>
<dbReference type="SMART" id="SM00634">
    <property type="entry name" value="BID_1"/>
    <property type="match status" value="3"/>
</dbReference>
<feature type="chain" id="PRO_5046933912" description="Big-1 domain-containing protein" evidence="3">
    <location>
        <begin position="28"/>
        <end position="768"/>
    </location>
</feature>
<evidence type="ECO:0000313" key="6">
    <source>
        <dbReference type="Proteomes" id="UP000562492"/>
    </source>
</evidence>
<dbReference type="SUPFAM" id="SSF49373">
    <property type="entry name" value="Invasin/intimin cell-adhesion fragments"/>
    <property type="match status" value="3"/>
</dbReference>
<dbReference type="RefSeq" id="WP_184704498.1">
    <property type="nucleotide sequence ID" value="NZ_JACHKZ010000001.1"/>
</dbReference>
<evidence type="ECO:0000259" key="4">
    <source>
        <dbReference type="PROSITE" id="PS51127"/>
    </source>
</evidence>
<dbReference type="Gene3D" id="2.60.40.10">
    <property type="entry name" value="Immunoglobulins"/>
    <property type="match status" value="3"/>
</dbReference>
<evidence type="ECO:0000256" key="2">
    <source>
        <dbReference type="SAM" id="Phobius"/>
    </source>
</evidence>
<dbReference type="InterPro" id="IPR026442">
    <property type="entry name" value="IPTL_CTERM"/>
</dbReference>
<name>A0ABR6RAS2_9BURK</name>
<dbReference type="PROSITE" id="PS51257">
    <property type="entry name" value="PROKAR_LIPOPROTEIN"/>
    <property type="match status" value="1"/>
</dbReference>
<keyword evidence="2" id="KW-1133">Transmembrane helix</keyword>
<keyword evidence="6" id="KW-1185">Reference proteome</keyword>